<feature type="region of interest" description="Disordered" evidence="1">
    <location>
        <begin position="227"/>
        <end position="254"/>
    </location>
</feature>
<organism evidence="2 3">
    <name type="scientific">Chlamydomonas reinhardtii</name>
    <name type="common">Chlamydomonas smithii</name>
    <dbReference type="NCBI Taxonomy" id="3055"/>
    <lineage>
        <taxon>Eukaryota</taxon>
        <taxon>Viridiplantae</taxon>
        <taxon>Chlorophyta</taxon>
        <taxon>core chlorophytes</taxon>
        <taxon>Chlorophyceae</taxon>
        <taxon>CS clade</taxon>
        <taxon>Chlamydomonadales</taxon>
        <taxon>Chlamydomonadaceae</taxon>
        <taxon>Chlamydomonas</taxon>
    </lineage>
</organism>
<feature type="compositionally biased region" description="Low complexity" evidence="1">
    <location>
        <begin position="306"/>
        <end position="316"/>
    </location>
</feature>
<dbReference type="GeneID" id="5718891"/>
<feature type="compositionally biased region" description="Basic and acidic residues" evidence="1">
    <location>
        <begin position="1525"/>
        <end position="1538"/>
    </location>
</feature>
<name>A0A2K3DZ74_CHLRE</name>
<feature type="region of interest" description="Disordered" evidence="1">
    <location>
        <begin position="904"/>
        <end position="925"/>
    </location>
</feature>
<keyword evidence="3" id="KW-1185">Reference proteome</keyword>
<dbReference type="InterPro" id="IPR003488">
    <property type="entry name" value="DprA"/>
</dbReference>
<feature type="region of interest" description="Disordered" evidence="1">
    <location>
        <begin position="379"/>
        <end position="449"/>
    </location>
</feature>
<feature type="compositionally biased region" description="Low complexity" evidence="1">
    <location>
        <begin position="386"/>
        <end position="449"/>
    </location>
</feature>
<feature type="region of interest" description="Disordered" evidence="1">
    <location>
        <begin position="572"/>
        <end position="622"/>
    </location>
</feature>
<feature type="compositionally biased region" description="Low complexity" evidence="1">
    <location>
        <begin position="1214"/>
        <end position="1223"/>
    </location>
</feature>
<dbReference type="Gramene" id="PNW85846">
    <property type="protein sequence ID" value="PNW85846"/>
    <property type="gene ID" value="CHLRE_03g203000v5"/>
</dbReference>
<feature type="region of interest" description="Disordered" evidence="1">
    <location>
        <begin position="1525"/>
        <end position="1549"/>
    </location>
</feature>
<sequence length="1574" mass="160556">MHGSLASLQAQRRQHLALELLLVEDAASTDSAPARPAGVGNQAAEPDSPSPVGPTARRAAAQLRRCYPSAVGIVEAAASGSPTGDSGPALRPAWCTGSSEGSGRPPATDGDTGAPNGERNIEDLTSNSGANAAALIPSAGTGWPRKRLPWAEEAAAELRARAEAQEAQRSAAEAAAAAAAAAAASGSSSSLGGSSSRLVSVRDPDWAKPWIAESKQDRRGAGSMFALVDAEPDGDGATAPESRGGRSAAASSLSETSVGKARFDAVYTALREQAAVFAAAVREVRGIAGPGWPRARGAAIAAAIAEPTTSPTSTSSHGREEAPSPSAGPALPPDGDPAAARGTIADSVDPLVLRVAVRNWVLRAAGQLPALAGLERVAADRDSDEASSATGAGASREASSAAAGPSTPSRPTASSTSSTSTANTSGADAARARTSASSPSGTSTPTAAKPSALDALALAARGLSDDALTQELQRTATRMRQAFRTTYVTPARSADIKLRAILDDHSRALAAMHLATAQGGKGLSTDNLKRANEGKSSMVVFDSLAWMSHGPDPDWDSCRSLLRSLRPQLLQPAASGGGGGGGGGGGAGAVAGVTRRGPKDRAAAVGRATGGGGGGGGGGGAEATAAAAANRAAGVGQAARVPRRDLAMAQRVWAGFLDSMAAAQSRYEAAWKMAAREQRKGSRGDAGGGGSSGRRRRKGSADGEGGSGSDSDVGFLGNSRMQLMELNKPLKLLRAAVAGLVLMSAVGEGEVRVPDELLDPLLCAAVTFMFSAQKRVHPHVGASPTQLYHIVLYSMGLSCDIRFIHRDPLDPGSSSSPSSPRSSSHHNSGAAAAGFTVNEMAAYRVAHLHAFIRFQHDWFGSWLSALLARSRPESYHVLALTRLARLVDEQQLLPYEQLQLQLAQQQQQQQQHGQESEPPPGTGWHRAVQESAAAVPVEAAAAIEAAAAEVASVAWWHALEQEQESRIKGQQLELRDQQAQNGRPQGRGAGSGGGDPLTRFGGPGNDDDDDDDDHSDTDWLTGGRLQPLGAVARAPLRDSEAVRQAAALADVVLRPSDHQSELLLGRVSRALRLAAEQGLLAAPACSGSGSGDCSGWGAAGTGAGDAVGAEAAAVPLRRALAAAAARRLDSGLELLQTFMQTIMRANVTRDLVPFCRRLANALFTSFVREVKHGKAALGTDEIFAHLLLGSAAVSAEDCRRLVWDLVPEAAPAAPGQAQARLQARTPGGSGDGGGGNGDVGWGWNWTEALRLAVAEEQAPNWRKLVGLRPGGAAAAAANSRAIEGSGVGDGAPGAVQVVRYATLGLVLGRYVGLLQPHSGAQRAAGPGVMAPEQQQARAREPGPRGLSFAHCLAAGVLTEELRQLGGLRVDQGAGQVGTSNSDTGASLDALMLALLRGAHFLHFLTTVPPALVPMLGGGHAAAEEAGHSGGGAGIADMGGAVAQTQGQQDGGHCGGGGAEAGRAAGTSREEGAGAAGGGPAAGASQLRRQQMRALQQLQGLARLYFREPMLAHQLARCLADFNKRRQDKHAQTPGHDGDGVGGAGGPWVSGAPEQLLDEWRMLVSILALRGGVGR</sequence>
<feature type="region of interest" description="Disordered" evidence="1">
    <location>
        <begin position="1214"/>
        <end position="1236"/>
    </location>
</feature>
<feature type="region of interest" description="Disordered" evidence="1">
    <location>
        <begin position="1443"/>
        <end position="1484"/>
    </location>
</feature>
<dbReference type="RefSeq" id="XP_042926531.1">
    <property type="nucleotide sequence ID" value="XM_043061411.1"/>
</dbReference>
<feature type="compositionally biased region" description="Gly residues" evidence="1">
    <location>
        <begin position="575"/>
        <end position="589"/>
    </location>
</feature>
<evidence type="ECO:0000256" key="1">
    <source>
        <dbReference type="SAM" id="MobiDB-lite"/>
    </source>
</evidence>
<feature type="compositionally biased region" description="Low complexity" evidence="1">
    <location>
        <begin position="904"/>
        <end position="913"/>
    </location>
</feature>
<feature type="compositionally biased region" description="Basic and acidic residues" evidence="1">
    <location>
        <begin position="674"/>
        <end position="683"/>
    </location>
</feature>
<evidence type="ECO:0000313" key="2">
    <source>
        <dbReference type="EMBL" id="PNW85846.1"/>
    </source>
</evidence>
<dbReference type="Proteomes" id="UP000006906">
    <property type="component" value="Chromosome 3"/>
</dbReference>
<dbReference type="OrthoDB" id="10684676at2759"/>
<evidence type="ECO:0000313" key="3">
    <source>
        <dbReference type="Proteomes" id="UP000006906"/>
    </source>
</evidence>
<dbReference type="GO" id="GO:0009294">
    <property type="term" value="P:DNA-mediated transformation"/>
    <property type="evidence" value="ECO:0007669"/>
    <property type="project" value="InterPro"/>
</dbReference>
<dbReference type="KEGG" id="cre:CHLRE_03g203000v5"/>
<protein>
    <submittedName>
        <fullName evidence="2">Uncharacterized protein</fullName>
    </submittedName>
</protein>
<feature type="region of interest" description="Disordered" evidence="1">
    <location>
        <begin position="810"/>
        <end position="830"/>
    </location>
</feature>
<feature type="compositionally biased region" description="Gly residues" evidence="1">
    <location>
        <begin position="985"/>
        <end position="995"/>
    </location>
</feature>
<feature type="compositionally biased region" description="Gly residues" evidence="1">
    <location>
        <begin position="1227"/>
        <end position="1236"/>
    </location>
</feature>
<accession>A0A2K3DZ74</accession>
<feature type="region of interest" description="Disordered" evidence="1">
    <location>
        <begin position="29"/>
        <end position="59"/>
    </location>
</feature>
<feature type="compositionally biased region" description="Acidic residues" evidence="1">
    <location>
        <begin position="1005"/>
        <end position="1015"/>
    </location>
</feature>
<reference evidence="2 3" key="1">
    <citation type="journal article" date="2007" name="Science">
        <title>The Chlamydomonas genome reveals the evolution of key animal and plant functions.</title>
        <authorList>
            <person name="Merchant S.S."/>
            <person name="Prochnik S.E."/>
            <person name="Vallon O."/>
            <person name="Harris E.H."/>
            <person name="Karpowicz S.J."/>
            <person name="Witman G.B."/>
            <person name="Terry A."/>
            <person name="Salamov A."/>
            <person name="Fritz-Laylin L.K."/>
            <person name="Marechal-Drouard L."/>
            <person name="Marshall W.F."/>
            <person name="Qu L.H."/>
            <person name="Nelson D.R."/>
            <person name="Sanderfoot A.A."/>
            <person name="Spalding M.H."/>
            <person name="Kapitonov V.V."/>
            <person name="Ren Q."/>
            <person name="Ferris P."/>
            <person name="Lindquist E."/>
            <person name="Shapiro H."/>
            <person name="Lucas S.M."/>
            <person name="Grimwood J."/>
            <person name="Schmutz J."/>
            <person name="Cardol P."/>
            <person name="Cerutti H."/>
            <person name="Chanfreau G."/>
            <person name="Chen C.L."/>
            <person name="Cognat V."/>
            <person name="Croft M.T."/>
            <person name="Dent R."/>
            <person name="Dutcher S."/>
            <person name="Fernandez E."/>
            <person name="Fukuzawa H."/>
            <person name="Gonzalez-Ballester D."/>
            <person name="Gonzalez-Halphen D."/>
            <person name="Hallmann A."/>
            <person name="Hanikenne M."/>
            <person name="Hippler M."/>
            <person name="Inwood W."/>
            <person name="Jabbari K."/>
            <person name="Kalanon M."/>
            <person name="Kuras R."/>
            <person name="Lefebvre P.A."/>
            <person name="Lemaire S.D."/>
            <person name="Lobanov A.V."/>
            <person name="Lohr M."/>
            <person name="Manuell A."/>
            <person name="Meier I."/>
            <person name="Mets L."/>
            <person name="Mittag M."/>
            <person name="Mittelmeier T."/>
            <person name="Moroney J.V."/>
            <person name="Moseley J."/>
            <person name="Napoli C."/>
            <person name="Nedelcu A.M."/>
            <person name="Niyogi K."/>
            <person name="Novoselov S.V."/>
            <person name="Paulsen I.T."/>
            <person name="Pazour G."/>
            <person name="Purton S."/>
            <person name="Ral J.P."/>
            <person name="Riano-Pachon D.M."/>
            <person name="Riekhof W."/>
            <person name="Rymarquis L."/>
            <person name="Schroda M."/>
            <person name="Stern D."/>
            <person name="Umen J."/>
            <person name="Willows R."/>
            <person name="Wilson N."/>
            <person name="Zimmer S.L."/>
            <person name="Allmer J."/>
            <person name="Balk J."/>
            <person name="Bisova K."/>
            <person name="Chen C.J."/>
            <person name="Elias M."/>
            <person name="Gendler K."/>
            <person name="Hauser C."/>
            <person name="Lamb M.R."/>
            <person name="Ledford H."/>
            <person name="Long J.C."/>
            <person name="Minagawa J."/>
            <person name="Page M.D."/>
            <person name="Pan J."/>
            <person name="Pootakham W."/>
            <person name="Roje S."/>
            <person name="Rose A."/>
            <person name="Stahlberg E."/>
            <person name="Terauchi A.M."/>
            <person name="Yang P."/>
            <person name="Ball S."/>
            <person name="Bowler C."/>
            <person name="Dieckmann C.L."/>
            <person name="Gladyshev V.N."/>
            <person name="Green P."/>
            <person name="Jorgensen R."/>
            <person name="Mayfield S."/>
            <person name="Mueller-Roeber B."/>
            <person name="Rajamani S."/>
            <person name="Sayre R.T."/>
            <person name="Brokstein P."/>
            <person name="Dubchak I."/>
            <person name="Goodstein D."/>
            <person name="Hornick L."/>
            <person name="Huang Y.W."/>
            <person name="Jhaveri J."/>
            <person name="Luo Y."/>
            <person name="Martinez D."/>
            <person name="Ngau W.C."/>
            <person name="Otillar B."/>
            <person name="Poliakov A."/>
            <person name="Porter A."/>
            <person name="Szajkowski L."/>
            <person name="Werner G."/>
            <person name="Zhou K."/>
            <person name="Grigoriev I.V."/>
            <person name="Rokhsar D.S."/>
            <person name="Grossman A.R."/>
        </authorList>
    </citation>
    <scope>NUCLEOTIDE SEQUENCE [LARGE SCALE GENOMIC DNA]</scope>
    <source>
        <strain evidence="3">CC-503</strain>
    </source>
</reference>
<feature type="region of interest" description="Disordered" evidence="1">
    <location>
        <begin position="306"/>
        <end position="342"/>
    </location>
</feature>
<feature type="compositionally biased region" description="Low complexity" evidence="1">
    <location>
        <begin position="813"/>
        <end position="830"/>
    </location>
</feature>
<dbReference type="ExpressionAtlas" id="A0A2K3DZ74">
    <property type="expression patterns" value="baseline"/>
</dbReference>
<dbReference type="InParanoid" id="A0A2K3DZ74"/>
<dbReference type="PANTHER" id="PTHR43022">
    <property type="entry name" value="PROTEIN SMF"/>
    <property type="match status" value="1"/>
</dbReference>
<feature type="compositionally biased region" description="Gly residues" evidence="1">
    <location>
        <begin position="608"/>
        <end position="621"/>
    </location>
</feature>
<feature type="region of interest" description="Disordered" evidence="1">
    <location>
        <begin position="77"/>
        <end position="126"/>
    </location>
</feature>
<dbReference type="EMBL" id="CM008964">
    <property type="protein sequence ID" value="PNW85846.1"/>
    <property type="molecule type" value="Genomic_DNA"/>
</dbReference>
<feature type="region of interest" description="Disordered" evidence="1">
    <location>
        <begin position="674"/>
        <end position="713"/>
    </location>
</feature>
<dbReference type="PANTHER" id="PTHR43022:SF1">
    <property type="entry name" value="PROTEIN SMF"/>
    <property type="match status" value="1"/>
</dbReference>
<feature type="compositionally biased region" description="Gly residues" evidence="1">
    <location>
        <begin position="1448"/>
        <end position="1459"/>
    </location>
</feature>
<gene>
    <name evidence="2" type="ORF">CHLRE_03g203000v5</name>
</gene>
<proteinExistence type="predicted"/>
<feature type="region of interest" description="Disordered" evidence="1">
    <location>
        <begin position="974"/>
        <end position="1023"/>
    </location>
</feature>